<dbReference type="InterPro" id="IPR013783">
    <property type="entry name" value="Ig-like_fold"/>
</dbReference>
<reference evidence="2 3" key="1">
    <citation type="journal article" date="2014" name="Int. J. Syst. Evol. Microbiol.">
        <title>Nitrososphaera viennensis gen. nov., sp. nov., an aerobic and mesophilic, ammonia-oxidizing archaeon from soil and a member of the archaeal phylum Thaumarchaeota.</title>
        <authorList>
            <person name="Stieglmeier M."/>
            <person name="Klingl A."/>
            <person name="Alves R.J."/>
            <person name="Rittmann S.K."/>
            <person name="Melcher M."/>
            <person name="Leisch N."/>
            <person name="Schleper C."/>
        </authorList>
    </citation>
    <scope>NUCLEOTIDE SEQUENCE [LARGE SCALE GENOMIC DNA]</scope>
    <source>
        <strain evidence="2">EN76</strain>
    </source>
</reference>
<evidence type="ECO:0008006" key="4">
    <source>
        <dbReference type="Google" id="ProtNLM"/>
    </source>
</evidence>
<evidence type="ECO:0000313" key="2">
    <source>
        <dbReference type="EMBL" id="AIC16238.1"/>
    </source>
</evidence>
<dbReference type="HOGENOM" id="CLU_082633_0_0_2"/>
<evidence type="ECO:0000256" key="1">
    <source>
        <dbReference type="SAM" id="MobiDB-lite"/>
    </source>
</evidence>
<dbReference type="Proteomes" id="UP000027093">
    <property type="component" value="Chromosome"/>
</dbReference>
<dbReference type="AlphaFoldDB" id="A0A060HL55"/>
<dbReference type="Gene3D" id="2.60.40.10">
    <property type="entry name" value="Immunoglobulins"/>
    <property type="match status" value="1"/>
</dbReference>
<sequence>MSSITGKNRKLLIPYLLVAGFAIASLAMVAPLASAQTTGNETATTGNVTVPPGGNVTVPPGGNVTVPPGGNVTVPPGGNVTVLPGNATLTLTPSSINAGEKLTITGSGYGNTQNATLMIDSDTLDPDVPIQTDANGTFTANATIPAEITSGSHTISATDATGIKGSATLMVNEAAAAPSGNATLTAPPPPSGNATAPTGNATAQEPTP</sequence>
<proteinExistence type="predicted"/>
<feature type="compositionally biased region" description="Low complexity" evidence="1">
    <location>
        <begin position="192"/>
        <end position="208"/>
    </location>
</feature>
<gene>
    <name evidence="2" type="ORF">NVIE_019770</name>
</gene>
<dbReference type="GeneID" id="74687149"/>
<accession>A0A060HL55</accession>
<feature type="region of interest" description="Disordered" evidence="1">
    <location>
        <begin position="178"/>
        <end position="208"/>
    </location>
</feature>
<name>A0A060HL55_9ARCH</name>
<evidence type="ECO:0000313" key="3">
    <source>
        <dbReference type="Proteomes" id="UP000027093"/>
    </source>
</evidence>
<keyword evidence="3" id="KW-1185">Reference proteome</keyword>
<protein>
    <recommendedName>
        <fullName evidence="4">IPT/TIG domain-containing protein</fullName>
    </recommendedName>
</protein>
<organism evidence="2 3">
    <name type="scientific">Nitrososphaera viennensis EN76</name>
    <dbReference type="NCBI Taxonomy" id="926571"/>
    <lineage>
        <taxon>Archaea</taxon>
        <taxon>Nitrososphaerota</taxon>
        <taxon>Nitrososphaeria</taxon>
        <taxon>Nitrososphaerales</taxon>
        <taxon>Nitrososphaeraceae</taxon>
        <taxon>Nitrososphaera</taxon>
    </lineage>
</organism>
<dbReference type="RefSeq" id="WP_144239630.1">
    <property type="nucleotide sequence ID" value="NZ_CP007536.1"/>
</dbReference>
<dbReference type="KEGG" id="nvn:NVIE_019770"/>
<dbReference type="EMBL" id="CP007536">
    <property type="protein sequence ID" value="AIC16238.1"/>
    <property type="molecule type" value="Genomic_DNA"/>
</dbReference>